<comment type="caution">
    <text evidence="3">The sequence shown here is derived from an EMBL/GenBank/DDBJ whole genome shotgun (WGS) entry which is preliminary data.</text>
</comment>
<evidence type="ECO:0000256" key="2">
    <source>
        <dbReference type="SAM" id="SignalP"/>
    </source>
</evidence>
<proteinExistence type="predicted"/>
<protein>
    <submittedName>
        <fullName evidence="3">Uncharacterized protein</fullName>
    </submittedName>
</protein>
<feature type="compositionally biased region" description="Basic and acidic residues" evidence="1">
    <location>
        <begin position="23"/>
        <end position="40"/>
    </location>
</feature>
<evidence type="ECO:0000313" key="4">
    <source>
        <dbReference type="Proteomes" id="UP001168821"/>
    </source>
</evidence>
<keyword evidence="4" id="KW-1185">Reference proteome</keyword>
<evidence type="ECO:0000256" key="1">
    <source>
        <dbReference type="SAM" id="MobiDB-lite"/>
    </source>
</evidence>
<name>A0AA38IHY0_9CUCU</name>
<keyword evidence="2" id="KW-0732">Signal</keyword>
<sequence length="142" mass="15769">MLTTAAIFVYLYRFFLVRVHPRQDGPRQDGPRQDGPRQDGLRQSVPAPSWLCAKMSRAKSAAPKCPRPENSEEDVTKNPFLAILSPETAATVCKNAFPIIICRLTTQNDSEFVRLIGLDRKCFAVGPRSPMQLCVLIAIGVI</sequence>
<evidence type="ECO:0000313" key="3">
    <source>
        <dbReference type="EMBL" id="KAJ3655414.1"/>
    </source>
</evidence>
<dbReference type="AlphaFoldDB" id="A0AA38IHY0"/>
<feature type="region of interest" description="Disordered" evidence="1">
    <location>
        <begin position="23"/>
        <end position="44"/>
    </location>
</feature>
<dbReference type="EMBL" id="JALNTZ010000004">
    <property type="protein sequence ID" value="KAJ3655414.1"/>
    <property type="molecule type" value="Genomic_DNA"/>
</dbReference>
<feature type="chain" id="PRO_5041392840" evidence="2">
    <location>
        <begin position="22"/>
        <end position="142"/>
    </location>
</feature>
<reference evidence="3" key="1">
    <citation type="journal article" date="2023" name="G3 (Bethesda)">
        <title>Whole genome assemblies of Zophobas morio and Tenebrio molitor.</title>
        <authorList>
            <person name="Kaur S."/>
            <person name="Stinson S.A."/>
            <person name="diCenzo G.C."/>
        </authorList>
    </citation>
    <scope>NUCLEOTIDE SEQUENCE</scope>
    <source>
        <strain evidence="3">QUZm001</strain>
    </source>
</reference>
<dbReference type="Proteomes" id="UP001168821">
    <property type="component" value="Unassembled WGS sequence"/>
</dbReference>
<organism evidence="3 4">
    <name type="scientific">Zophobas morio</name>
    <dbReference type="NCBI Taxonomy" id="2755281"/>
    <lineage>
        <taxon>Eukaryota</taxon>
        <taxon>Metazoa</taxon>
        <taxon>Ecdysozoa</taxon>
        <taxon>Arthropoda</taxon>
        <taxon>Hexapoda</taxon>
        <taxon>Insecta</taxon>
        <taxon>Pterygota</taxon>
        <taxon>Neoptera</taxon>
        <taxon>Endopterygota</taxon>
        <taxon>Coleoptera</taxon>
        <taxon>Polyphaga</taxon>
        <taxon>Cucujiformia</taxon>
        <taxon>Tenebrionidae</taxon>
        <taxon>Zophobas</taxon>
    </lineage>
</organism>
<gene>
    <name evidence="3" type="ORF">Zmor_014546</name>
</gene>
<accession>A0AA38IHY0</accession>
<feature type="signal peptide" evidence="2">
    <location>
        <begin position="1"/>
        <end position="21"/>
    </location>
</feature>